<dbReference type="PANTHER" id="PTHR47506">
    <property type="entry name" value="TRANSCRIPTIONAL REGULATORY PROTEIN"/>
    <property type="match status" value="1"/>
</dbReference>
<gene>
    <name evidence="6" type="ORF">J2T15_006312</name>
</gene>
<dbReference type="InterPro" id="IPR009057">
    <property type="entry name" value="Homeodomain-like_sf"/>
</dbReference>
<dbReference type="Pfam" id="PF00440">
    <property type="entry name" value="TetR_N"/>
    <property type="match status" value="1"/>
</dbReference>
<dbReference type="PROSITE" id="PS50977">
    <property type="entry name" value="HTH_TETR_2"/>
    <property type="match status" value="1"/>
</dbReference>
<feature type="domain" description="HTH tetR-type" evidence="5">
    <location>
        <begin position="9"/>
        <end position="69"/>
    </location>
</feature>
<keyword evidence="7" id="KW-1185">Reference proteome</keyword>
<sequence length="193" mass="21419">MSTPAGNKSAAREQLLNTASRLFFEKGFHAVGVDTIVAESGITKMTMYKHFPSKDHLIVAILERSSEIYWDWFESVIQRIPEPLAQLSSIFEAVAKGHAKSPRSTYCLYQNVAVEFPSPEHIANQAAVKHKQSIMNRLQAICERAGLNSPDTLARQLFVLLEGFCISSRFFGADSPAADVVNAAKNLIDVHRE</sequence>
<dbReference type="InterPro" id="IPR001647">
    <property type="entry name" value="HTH_TetR"/>
</dbReference>
<evidence type="ECO:0000256" key="3">
    <source>
        <dbReference type="ARBA" id="ARBA00023163"/>
    </source>
</evidence>
<dbReference type="SUPFAM" id="SSF46689">
    <property type="entry name" value="Homeodomain-like"/>
    <property type="match status" value="1"/>
</dbReference>
<keyword evidence="2 4" id="KW-0238">DNA-binding</keyword>
<proteinExistence type="predicted"/>
<evidence type="ECO:0000256" key="2">
    <source>
        <dbReference type="ARBA" id="ARBA00023125"/>
    </source>
</evidence>
<evidence type="ECO:0000313" key="6">
    <source>
        <dbReference type="EMBL" id="MDQ0116825.1"/>
    </source>
</evidence>
<name>A0ABT9UAZ7_PAEHA</name>
<evidence type="ECO:0000313" key="7">
    <source>
        <dbReference type="Proteomes" id="UP001229346"/>
    </source>
</evidence>
<reference evidence="6 7" key="1">
    <citation type="submission" date="2023-07" db="EMBL/GenBank/DDBJ databases">
        <title>Sorghum-associated microbial communities from plants grown in Nebraska, USA.</title>
        <authorList>
            <person name="Schachtman D."/>
        </authorList>
    </citation>
    <scope>NUCLEOTIDE SEQUENCE [LARGE SCALE GENOMIC DNA]</scope>
    <source>
        <strain evidence="6 7">CC482</strain>
    </source>
</reference>
<dbReference type="PRINTS" id="PR00455">
    <property type="entry name" value="HTHTETR"/>
</dbReference>
<dbReference type="PANTHER" id="PTHR47506:SF1">
    <property type="entry name" value="HTH-TYPE TRANSCRIPTIONAL REGULATOR YJDC"/>
    <property type="match status" value="1"/>
</dbReference>
<evidence type="ECO:0000256" key="4">
    <source>
        <dbReference type="PROSITE-ProRule" id="PRU00335"/>
    </source>
</evidence>
<keyword evidence="3" id="KW-0804">Transcription</keyword>
<accession>A0ABT9UAZ7</accession>
<dbReference type="EMBL" id="JAUSSU010000029">
    <property type="protein sequence ID" value="MDQ0116825.1"/>
    <property type="molecule type" value="Genomic_DNA"/>
</dbReference>
<organism evidence="6 7">
    <name type="scientific">Paenibacillus harenae</name>
    <dbReference type="NCBI Taxonomy" id="306543"/>
    <lineage>
        <taxon>Bacteria</taxon>
        <taxon>Bacillati</taxon>
        <taxon>Bacillota</taxon>
        <taxon>Bacilli</taxon>
        <taxon>Bacillales</taxon>
        <taxon>Paenibacillaceae</taxon>
        <taxon>Paenibacillus</taxon>
    </lineage>
</organism>
<feature type="DNA-binding region" description="H-T-H motif" evidence="4">
    <location>
        <begin position="32"/>
        <end position="51"/>
    </location>
</feature>
<evidence type="ECO:0000256" key="1">
    <source>
        <dbReference type="ARBA" id="ARBA00023015"/>
    </source>
</evidence>
<keyword evidence="1" id="KW-0805">Transcription regulation</keyword>
<comment type="caution">
    <text evidence="6">The sequence shown here is derived from an EMBL/GenBank/DDBJ whole genome shotgun (WGS) entry which is preliminary data.</text>
</comment>
<dbReference type="Proteomes" id="UP001229346">
    <property type="component" value="Unassembled WGS sequence"/>
</dbReference>
<dbReference type="InterPro" id="IPR036271">
    <property type="entry name" value="Tet_transcr_reg_TetR-rel_C_sf"/>
</dbReference>
<protein>
    <submittedName>
        <fullName evidence="6">AcrR family transcriptional regulator</fullName>
    </submittedName>
</protein>
<evidence type="ECO:0000259" key="5">
    <source>
        <dbReference type="PROSITE" id="PS50977"/>
    </source>
</evidence>
<dbReference type="SUPFAM" id="SSF48498">
    <property type="entry name" value="Tetracyclin repressor-like, C-terminal domain"/>
    <property type="match status" value="1"/>
</dbReference>
<dbReference type="RefSeq" id="WP_307210725.1">
    <property type="nucleotide sequence ID" value="NZ_JAUSSU010000029.1"/>
</dbReference>
<dbReference type="Gene3D" id="1.10.357.10">
    <property type="entry name" value="Tetracycline Repressor, domain 2"/>
    <property type="match status" value="1"/>
</dbReference>